<keyword evidence="3" id="KW-1185">Reference proteome</keyword>
<evidence type="ECO:0000256" key="1">
    <source>
        <dbReference type="SAM" id="MobiDB-lite"/>
    </source>
</evidence>
<dbReference type="EMBL" id="SOEG01000019">
    <property type="protein sequence ID" value="TDX49188.1"/>
    <property type="molecule type" value="Genomic_DNA"/>
</dbReference>
<sequence>MPCSKHTQKALKGAQKKAKKQAKAEQEEAIEKHRQEAAKNEKTIKEKKTTDTVEISKEGQEYIDSKDHAKSVQKTESKAHKAIKNAVNQEQYNSEAKSDSLSADSTFSITA</sequence>
<organism evidence="2 3">
    <name type="scientific">Orenia marismortui</name>
    <dbReference type="NCBI Taxonomy" id="46469"/>
    <lineage>
        <taxon>Bacteria</taxon>
        <taxon>Bacillati</taxon>
        <taxon>Bacillota</taxon>
        <taxon>Clostridia</taxon>
        <taxon>Halanaerobiales</taxon>
        <taxon>Halobacteroidaceae</taxon>
        <taxon>Orenia</taxon>
    </lineage>
</organism>
<feature type="region of interest" description="Disordered" evidence="1">
    <location>
        <begin position="1"/>
        <end position="111"/>
    </location>
</feature>
<gene>
    <name evidence="2" type="ORF">C7959_1199</name>
</gene>
<reference evidence="2 3" key="1">
    <citation type="submission" date="2019-03" db="EMBL/GenBank/DDBJ databases">
        <title>Subsurface microbial communities from deep shales in Ohio and West Virginia, USA.</title>
        <authorList>
            <person name="Wrighton K."/>
        </authorList>
    </citation>
    <scope>NUCLEOTIDE SEQUENCE [LARGE SCALE GENOMIC DNA]</scope>
    <source>
        <strain evidence="2 3">MSL 6dP</strain>
    </source>
</reference>
<dbReference type="RefSeq" id="WP_166667951.1">
    <property type="nucleotide sequence ID" value="NZ_SOEG01000019.1"/>
</dbReference>
<evidence type="ECO:0000313" key="3">
    <source>
        <dbReference type="Proteomes" id="UP000295832"/>
    </source>
</evidence>
<accession>A0A4R8GVW5</accession>
<protein>
    <submittedName>
        <fullName evidence="2">Uncharacterized protein</fullName>
    </submittedName>
</protein>
<feature type="compositionally biased region" description="Basic and acidic residues" evidence="1">
    <location>
        <begin position="22"/>
        <end position="79"/>
    </location>
</feature>
<proteinExistence type="predicted"/>
<name>A0A4R8GVW5_9FIRM</name>
<dbReference type="Proteomes" id="UP000295832">
    <property type="component" value="Unassembled WGS sequence"/>
</dbReference>
<comment type="caution">
    <text evidence="2">The sequence shown here is derived from an EMBL/GenBank/DDBJ whole genome shotgun (WGS) entry which is preliminary data.</text>
</comment>
<dbReference type="AlphaFoldDB" id="A0A4R8GVW5"/>
<feature type="compositionally biased region" description="Basic residues" evidence="1">
    <location>
        <begin position="1"/>
        <end position="21"/>
    </location>
</feature>
<feature type="compositionally biased region" description="Polar residues" evidence="1">
    <location>
        <begin position="86"/>
        <end position="111"/>
    </location>
</feature>
<evidence type="ECO:0000313" key="2">
    <source>
        <dbReference type="EMBL" id="TDX49188.1"/>
    </source>
</evidence>